<proteinExistence type="inferred from homology"/>
<dbReference type="InterPro" id="IPR038987">
    <property type="entry name" value="MoeA-like"/>
</dbReference>
<evidence type="ECO:0000256" key="4">
    <source>
        <dbReference type="ARBA" id="ARBA00010763"/>
    </source>
</evidence>
<evidence type="ECO:0000256" key="3">
    <source>
        <dbReference type="ARBA" id="ARBA00005046"/>
    </source>
</evidence>
<dbReference type="GO" id="GO:0046872">
    <property type="term" value="F:metal ion binding"/>
    <property type="evidence" value="ECO:0007669"/>
    <property type="project" value="UniProtKB-UniRule"/>
</dbReference>
<dbReference type="EMBL" id="WHNX01000023">
    <property type="protein sequence ID" value="MPW26665.1"/>
    <property type="molecule type" value="Genomic_DNA"/>
</dbReference>
<keyword evidence="7 10" id="KW-0500">Molybdenum</keyword>
<dbReference type="RefSeq" id="WP_152805392.1">
    <property type="nucleotide sequence ID" value="NZ_WHNX01000023.1"/>
</dbReference>
<dbReference type="GO" id="GO:0061599">
    <property type="term" value="F:molybdopterin molybdotransferase activity"/>
    <property type="evidence" value="ECO:0007669"/>
    <property type="project" value="UniProtKB-UniRule"/>
</dbReference>
<dbReference type="SUPFAM" id="SSF63867">
    <property type="entry name" value="MoeA C-terminal domain-like"/>
    <property type="match status" value="1"/>
</dbReference>
<evidence type="ECO:0000256" key="1">
    <source>
        <dbReference type="ARBA" id="ARBA00002901"/>
    </source>
</evidence>
<comment type="pathway">
    <text evidence="3 10">Cofactor biosynthesis; molybdopterin biosynthesis.</text>
</comment>
<dbReference type="EC" id="2.10.1.1" evidence="5 10"/>
<dbReference type="InterPro" id="IPR008284">
    <property type="entry name" value="MoCF_biosynth_CS"/>
</dbReference>
<comment type="caution">
    <text evidence="12">The sequence shown here is derived from an EMBL/GenBank/DDBJ whole genome shotgun (WGS) entry which is preliminary data.</text>
</comment>
<dbReference type="Pfam" id="PF03453">
    <property type="entry name" value="MoeA_N"/>
    <property type="match status" value="1"/>
</dbReference>
<dbReference type="NCBIfam" id="NF045515">
    <property type="entry name" value="Glp_gephyrin"/>
    <property type="match status" value="1"/>
</dbReference>
<dbReference type="Gene3D" id="2.40.340.10">
    <property type="entry name" value="MoeA, C-terminal, domain IV"/>
    <property type="match status" value="1"/>
</dbReference>
<sequence>MFDVKSVDEALTIIENNFKDYKLDYELTSIDEANERILCQDIISEEDIPSFNRSTVDGYAVIASDTFGVSDAIPAQLNIIGEIKMGEKPSFVLKQGETCYIPTGGELPSNADGIVMIEYTENFDDGDVFISKACSPGNNVVYKGDDVVIGAKVIGSGTLLKPQDIGLLAALGYSEVKVKKKLRVGIISTGDEIIGISEKPIGSQVRDVNSYSLYAIVQTSFTTPVFYGIVPDDYNTLKEVVEKATVECDIVLISGGSSVGQKDVTSDVIDSLGYPGVLVHGIAVKPGKPTIIGKIGEKAVVGLPGHPASAFVVCNIFITHLINTMLGISKRSIPKVNGEMASNYPSNTGREEYLPVRVEKEHDRTIIYPVYGKSSLISILSKSNGYIHISRGSEGLNKGQLKEVVLWK</sequence>
<dbReference type="InterPro" id="IPR001453">
    <property type="entry name" value="MoaB/Mog_dom"/>
</dbReference>
<evidence type="ECO:0000256" key="5">
    <source>
        <dbReference type="ARBA" id="ARBA00013269"/>
    </source>
</evidence>
<name>A0A6A7KBE3_9FIRM</name>
<keyword evidence="13" id="KW-1185">Reference proteome</keyword>
<keyword evidence="8 10" id="KW-0501">Molybdenum cofactor biosynthesis</keyword>
<dbReference type="InterPro" id="IPR036688">
    <property type="entry name" value="MoeA_C_domain_IV_sf"/>
</dbReference>
<comment type="function">
    <text evidence="2">May be involved in the biosynthesis of molybdopterin.</text>
</comment>
<gene>
    <name evidence="12" type="ORF">GC105_12785</name>
</gene>
<dbReference type="Gene3D" id="2.170.190.11">
    <property type="entry name" value="Molybdopterin biosynthesis moea protein, domain 3"/>
    <property type="match status" value="1"/>
</dbReference>
<protein>
    <recommendedName>
        <fullName evidence="6 10">Molybdopterin molybdenumtransferase</fullName>
        <ecNumber evidence="5 10">2.10.1.1</ecNumber>
    </recommendedName>
</protein>
<dbReference type="UniPathway" id="UPA00344"/>
<keyword evidence="10 12" id="KW-0808">Transferase</keyword>
<reference evidence="12 13" key="1">
    <citation type="submission" date="2019-10" db="EMBL/GenBank/DDBJ databases">
        <title>Alkalibaculum tamaniensis sp.nov., a new alkaliphilic acetogen, isolated on methoxylated aromatics from a mud volcano.</title>
        <authorList>
            <person name="Khomyakova M.A."/>
            <person name="Merkel A.Y."/>
            <person name="Bonch-Osmolovskaya E.A."/>
            <person name="Slobodkin A.I."/>
        </authorList>
    </citation>
    <scope>NUCLEOTIDE SEQUENCE [LARGE SCALE GENOMIC DNA]</scope>
    <source>
        <strain evidence="12 13">M08DMB</strain>
    </source>
</reference>
<evidence type="ECO:0000313" key="12">
    <source>
        <dbReference type="EMBL" id="MPW26665.1"/>
    </source>
</evidence>
<dbReference type="Pfam" id="PF00994">
    <property type="entry name" value="MoCF_biosynth"/>
    <property type="match status" value="1"/>
</dbReference>
<comment type="cofactor">
    <cofactor evidence="10">
        <name>Mg(2+)</name>
        <dbReference type="ChEBI" id="CHEBI:18420"/>
    </cofactor>
</comment>
<dbReference type="InterPro" id="IPR036135">
    <property type="entry name" value="MoeA_linker/N_sf"/>
</dbReference>
<dbReference type="InterPro" id="IPR005110">
    <property type="entry name" value="MoeA_linker/N"/>
</dbReference>
<comment type="function">
    <text evidence="1 10">Catalyzes the insertion of molybdate into adenylated molybdopterin with the concomitant release of AMP.</text>
</comment>
<evidence type="ECO:0000256" key="8">
    <source>
        <dbReference type="ARBA" id="ARBA00023150"/>
    </source>
</evidence>
<organism evidence="12 13">
    <name type="scientific">Alkalibaculum sporogenes</name>
    <dbReference type="NCBI Taxonomy" id="2655001"/>
    <lineage>
        <taxon>Bacteria</taxon>
        <taxon>Bacillati</taxon>
        <taxon>Bacillota</taxon>
        <taxon>Clostridia</taxon>
        <taxon>Eubacteriales</taxon>
        <taxon>Eubacteriaceae</taxon>
        <taxon>Alkalibaculum</taxon>
    </lineage>
</organism>
<dbReference type="Pfam" id="PF03454">
    <property type="entry name" value="MoeA_C"/>
    <property type="match status" value="1"/>
</dbReference>
<evidence type="ECO:0000256" key="6">
    <source>
        <dbReference type="ARBA" id="ARBA00021108"/>
    </source>
</evidence>
<dbReference type="PANTHER" id="PTHR10192:SF5">
    <property type="entry name" value="GEPHYRIN"/>
    <property type="match status" value="1"/>
</dbReference>
<evidence type="ECO:0000256" key="10">
    <source>
        <dbReference type="RuleBase" id="RU365090"/>
    </source>
</evidence>
<dbReference type="Gene3D" id="3.40.980.10">
    <property type="entry name" value="MoaB/Mog-like domain"/>
    <property type="match status" value="1"/>
</dbReference>
<keyword evidence="10" id="KW-0460">Magnesium</keyword>
<dbReference type="CDD" id="cd00887">
    <property type="entry name" value="MoeA"/>
    <property type="match status" value="1"/>
</dbReference>
<dbReference type="Proteomes" id="UP000440004">
    <property type="component" value="Unassembled WGS sequence"/>
</dbReference>
<comment type="catalytic activity">
    <reaction evidence="9">
        <text>adenylyl-molybdopterin + molybdate = Mo-molybdopterin + AMP + H(+)</text>
        <dbReference type="Rhea" id="RHEA:35047"/>
        <dbReference type="ChEBI" id="CHEBI:15378"/>
        <dbReference type="ChEBI" id="CHEBI:36264"/>
        <dbReference type="ChEBI" id="CHEBI:62727"/>
        <dbReference type="ChEBI" id="CHEBI:71302"/>
        <dbReference type="ChEBI" id="CHEBI:456215"/>
        <dbReference type="EC" id="2.10.1.1"/>
    </reaction>
</comment>
<dbReference type="PANTHER" id="PTHR10192">
    <property type="entry name" value="MOLYBDOPTERIN BIOSYNTHESIS PROTEIN"/>
    <property type="match status" value="1"/>
</dbReference>
<dbReference type="SMART" id="SM00852">
    <property type="entry name" value="MoCF_biosynth"/>
    <property type="match status" value="1"/>
</dbReference>
<accession>A0A6A7KBE3</accession>
<comment type="similarity">
    <text evidence="4 10">Belongs to the MoeA family.</text>
</comment>
<evidence type="ECO:0000259" key="11">
    <source>
        <dbReference type="SMART" id="SM00852"/>
    </source>
</evidence>
<dbReference type="GO" id="GO:0005829">
    <property type="term" value="C:cytosol"/>
    <property type="evidence" value="ECO:0007669"/>
    <property type="project" value="TreeGrafter"/>
</dbReference>
<dbReference type="AlphaFoldDB" id="A0A6A7KBE3"/>
<dbReference type="PROSITE" id="PS01079">
    <property type="entry name" value="MOCF_BIOSYNTHESIS_2"/>
    <property type="match status" value="1"/>
</dbReference>
<dbReference type="NCBIfam" id="TIGR00177">
    <property type="entry name" value="molyb_syn"/>
    <property type="match status" value="1"/>
</dbReference>
<dbReference type="GO" id="GO:0006777">
    <property type="term" value="P:Mo-molybdopterin cofactor biosynthetic process"/>
    <property type="evidence" value="ECO:0007669"/>
    <property type="project" value="UniProtKB-UniRule"/>
</dbReference>
<evidence type="ECO:0000313" key="13">
    <source>
        <dbReference type="Proteomes" id="UP000440004"/>
    </source>
</evidence>
<dbReference type="SUPFAM" id="SSF53218">
    <property type="entry name" value="Molybdenum cofactor biosynthesis proteins"/>
    <property type="match status" value="1"/>
</dbReference>
<feature type="domain" description="MoaB/Mog" evidence="11">
    <location>
        <begin position="185"/>
        <end position="324"/>
    </location>
</feature>
<dbReference type="Gene3D" id="3.90.105.10">
    <property type="entry name" value="Molybdopterin biosynthesis moea protein, domain 2"/>
    <property type="match status" value="1"/>
</dbReference>
<evidence type="ECO:0000256" key="9">
    <source>
        <dbReference type="ARBA" id="ARBA00047317"/>
    </source>
</evidence>
<evidence type="ECO:0000256" key="2">
    <source>
        <dbReference type="ARBA" id="ARBA00003487"/>
    </source>
</evidence>
<keyword evidence="10" id="KW-0479">Metal-binding</keyword>
<dbReference type="SUPFAM" id="SSF63882">
    <property type="entry name" value="MoeA N-terminal region -like"/>
    <property type="match status" value="1"/>
</dbReference>
<evidence type="ECO:0000256" key="7">
    <source>
        <dbReference type="ARBA" id="ARBA00022505"/>
    </source>
</evidence>
<dbReference type="InterPro" id="IPR005111">
    <property type="entry name" value="MoeA_C_domain_IV"/>
</dbReference>
<dbReference type="InterPro" id="IPR036425">
    <property type="entry name" value="MoaB/Mog-like_dom_sf"/>
</dbReference>